<dbReference type="Proteomes" id="UP000790377">
    <property type="component" value="Unassembled WGS sequence"/>
</dbReference>
<name>A0ACB8AQ78_9AGAM</name>
<sequence>MAERSIGRAWTANEDELLSQAVAIHGEIDNWKTIAICVPGRTNKACRKRWLHSLSPNIKKSAWTIEEDTILLALYQQHNAKWSVIARNIPGRTDDACSKRYREALDPSLKRDEWTSEEDERLMDAYTRLGGRWGIVGQELQRSGLACRNRWRLLERKRTSPASASSSSSSPSSSFTPYQDPSWMLEHDNSSSRFCQWDDTALPQFDSNQSSAHPQMQDYSPTFHYSSSSLSAALSLPSSQQQPQQKSDRQQPPDAVQQKEPQMPPNASLYGLHFDYDHAFTACQQQVMGALQHPQPVEAQQSMVSVDRMQFDAQSASATFNRESSVFSSRDFDGRTATPAFTDRHPAAAGNQPIDPNDALNRFRTSESLFGPAATGKVRARPTFPRKKPDIQAPLRLSSDLPATSDPSIKPYSCGHPSCWPSEASASAACYCTSRGLSDHNKAMHPEDSGGDRPYRCGLEGCGKSWKSINGLQYHLQISKAHFQHAITNTFQVSYIGGLSVPPSVKASVSSHSNSSSSSSDATSSSNSTSNTSDGAGDGEKGKKQYSCPHENCFNRYKQLSGLRYHLAHGHPPELPAQLDLVPPALERKLTEKMRAQQAAAPSPTTPQQLPPISESHQNQNTVQVYS</sequence>
<reference evidence="1" key="1">
    <citation type="journal article" date="2021" name="New Phytol.">
        <title>Evolutionary innovations through gain and loss of genes in the ectomycorrhizal Boletales.</title>
        <authorList>
            <person name="Wu G."/>
            <person name="Miyauchi S."/>
            <person name="Morin E."/>
            <person name="Kuo A."/>
            <person name="Drula E."/>
            <person name="Varga T."/>
            <person name="Kohler A."/>
            <person name="Feng B."/>
            <person name="Cao Y."/>
            <person name="Lipzen A."/>
            <person name="Daum C."/>
            <person name="Hundley H."/>
            <person name="Pangilinan J."/>
            <person name="Johnson J."/>
            <person name="Barry K."/>
            <person name="LaButti K."/>
            <person name="Ng V."/>
            <person name="Ahrendt S."/>
            <person name="Min B."/>
            <person name="Choi I.G."/>
            <person name="Park H."/>
            <person name="Plett J.M."/>
            <person name="Magnuson J."/>
            <person name="Spatafora J.W."/>
            <person name="Nagy L.G."/>
            <person name="Henrissat B."/>
            <person name="Grigoriev I.V."/>
            <person name="Yang Z.L."/>
            <person name="Xu J."/>
            <person name="Martin F.M."/>
        </authorList>
    </citation>
    <scope>NUCLEOTIDE SEQUENCE</scope>
    <source>
        <strain evidence="1">ATCC 28755</strain>
    </source>
</reference>
<evidence type="ECO:0000313" key="1">
    <source>
        <dbReference type="EMBL" id="KAH7915143.1"/>
    </source>
</evidence>
<dbReference type="EMBL" id="MU267604">
    <property type="protein sequence ID" value="KAH7915143.1"/>
    <property type="molecule type" value="Genomic_DNA"/>
</dbReference>
<protein>
    <submittedName>
        <fullName evidence="1">Uncharacterized protein</fullName>
    </submittedName>
</protein>
<organism evidence="1 2">
    <name type="scientific">Hygrophoropsis aurantiaca</name>
    <dbReference type="NCBI Taxonomy" id="72124"/>
    <lineage>
        <taxon>Eukaryota</taxon>
        <taxon>Fungi</taxon>
        <taxon>Dikarya</taxon>
        <taxon>Basidiomycota</taxon>
        <taxon>Agaricomycotina</taxon>
        <taxon>Agaricomycetes</taxon>
        <taxon>Agaricomycetidae</taxon>
        <taxon>Boletales</taxon>
        <taxon>Coniophorineae</taxon>
        <taxon>Hygrophoropsidaceae</taxon>
        <taxon>Hygrophoropsis</taxon>
    </lineage>
</organism>
<proteinExistence type="predicted"/>
<comment type="caution">
    <text evidence="1">The sequence shown here is derived from an EMBL/GenBank/DDBJ whole genome shotgun (WGS) entry which is preliminary data.</text>
</comment>
<evidence type="ECO:0000313" key="2">
    <source>
        <dbReference type="Proteomes" id="UP000790377"/>
    </source>
</evidence>
<keyword evidence="2" id="KW-1185">Reference proteome</keyword>
<gene>
    <name evidence="1" type="ORF">BJ138DRAFT_998622</name>
</gene>
<accession>A0ACB8AQ78</accession>